<accession>A0ABQ1YH57</accession>
<evidence type="ECO:0008006" key="3">
    <source>
        <dbReference type="Google" id="ProtNLM"/>
    </source>
</evidence>
<comment type="caution">
    <text evidence="1">The sequence shown here is derived from an EMBL/GenBank/DDBJ whole genome shotgun (WGS) entry which is preliminary data.</text>
</comment>
<evidence type="ECO:0000313" key="1">
    <source>
        <dbReference type="EMBL" id="GGH26066.1"/>
    </source>
</evidence>
<dbReference type="EMBL" id="BMFT01000001">
    <property type="protein sequence ID" value="GGH26066.1"/>
    <property type="molecule type" value="Genomic_DNA"/>
</dbReference>
<organism evidence="1 2">
    <name type="scientific">Paenibacillus segetis</name>
    <dbReference type="NCBI Taxonomy" id="1325360"/>
    <lineage>
        <taxon>Bacteria</taxon>
        <taxon>Bacillati</taxon>
        <taxon>Bacillota</taxon>
        <taxon>Bacilli</taxon>
        <taxon>Bacillales</taxon>
        <taxon>Paenibacillaceae</taxon>
        <taxon>Paenibacillus</taxon>
    </lineage>
</organism>
<gene>
    <name evidence="1" type="ORF">GCM10008013_26700</name>
</gene>
<dbReference type="InterPro" id="IPR021377">
    <property type="entry name" value="DUF3006"/>
</dbReference>
<evidence type="ECO:0000313" key="2">
    <source>
        <dbReference type="Proteomes" id="UP000659344"/>
    </source>
</evidence>
<protein>
    <recommendedName>
        <fullName evidence="3">DUF3006 domain-containing protein</fullName>
    </recommendedName>
</protein>
<name>A0ABQ1YH57_9BACL</name>
<proteinExistence type="predicted"/>
<keyword evidence="2" id="KW-1185">Reference proteome</keyword>
<dbReference type="RefSeq" id="WP_188539476.1">
    <property type="nucleotide sequence ID" value="NZ_BMFT01000001.1"/>
</dbReference>
<dbReference type="Proteomes" id="UP000659344">
    <property type="component" value="Unassembled WGS sequence"/>
</dbReference>
<sequence length="84" mass="9850">MVRIIKLVKKGELLMVGIIDRFEEEYCVIEVDGLTRDVLRNIVETGAKTGDVVEWDGSKWIINQKLTQERSREIQKLMDDLWED</sequence>
<dbReference type="Pfam" id="PF11213">
    <property type="entry name" value="DUF3006"/>
    <property type="match status" value="1"/>
</dbReference>
<reference evidence="2" key="1">
    <citation type="journal article" date="2019" name="Int. J. Syst. Evol. Microbiol.">
        <title>The Global Catalogue of Microorganisms (GCM) 10K type strain sequencing project: providing services to taxonomists for standard genome sequencing and annotation.</title>
        <authorList>
            <consortium name="The Broad Institute Genomics Platform"/>
            <consortium name="The Broad Institute Genome Sequencing Center for Infectious Disease"/>
            <person name="Wu L."/>
            <person name="Ma J."/>
        </authorList>
    </citation>
    <scope>NUCLEOTIDE SEQUENCE [LARGE SCALE GENOMIC DNA]</scope>
    <source>
        <strain evidence="2">CGMCC 1.12769</strain>
    </source>
</reference>